<evidence type="ECO:0008006" key="4">
    <source>
        <dbReference type="Google" id="ProtNLM"/>
    </source>
</evidence>
<dbReference type="RefSeq" id="WP_189584459.1">
    <property type="nucleotide sequence ID" value="NZ_BMYF01000020.1"/>
</dbReference>
<dbReference type="Proteomes" id="UP000642809">
    <property type="component" value="Unassembled WGS sequence"/>
</dbReference>
<dbReference type="EMBL" id="BMYF01000020">
    <property type="protein sequence ID" value="GHB47047.1"/>
    <property type="molecule type" value="Genomic_DNA"/>
</dbReference>
<sequence>MKKLLILPFLFLGSILVAQSIEGAWKLTHQNGQEITNAEYIKLIQDGYFAFGAKLMDGNKFLGAGGGDIKVEGNQYTESLDFYTLDPELVGTALTYTFELKGDQLVLNKTVDGQPVQETWQKVGSRKDALTANWVFTGRQADGEIRRSTPGDRRTVKILSGGRFQWIAFNSATKEFMGTGGGTYTAENGKYIENITFFSRDDSRVGASLSFDFEVKDNEWHHSGLSSTGNPIYEIWSKYRDAYKPTK</sequence>
<accession>A0A8J3D0Y3</accession>
<evidence type="ECO:0000313" key="3">
    <source>
        <dbReference type="Proteomes" id="UP000642809"/>
    </source>
</evidence>
<organism evidence="2 3">
    <name type="scientific">Mongoliitalea lutea</name>
    <dbReference type="NCBI Taxonomy" id="849756"/>
    <lineage>
        <taxon>Bacteria</taxon>
        <taxon>Pseudomonadati</taxon>
        <taxon>Bacteroidota</taxon>
        <taxon>Cytophagia</taxon>
        <taxon>Cytophagales</taxon>
        <taxon>Cyclobacteriaceae</taxon>
        <taxon>Mongoliitalea</taxon>
    </lineage>
</organism>
<feature type="signal peptide" evidence="1">
    <location>
        <begin position="1"/>
        <end position="20"/>
    </location>
</feature>
<protein>
    <recommendedName>
        <fullName evidence="4">Membrane or secreted protein</fullName>
    </recommendedName>
</protein>
<proteinExistence type="predicted"/>
<feature type="chain" id="PRO_5035313078" description="Membrane or secreted protein" evidence="1">
    <location>
        <begin position="21"/>
        <end position="247"/>
    </location>
</feature>
<dbReference type="AlphaFoldDB" id="A0A8J3D0Y3"/>
<reference evidence="2" key="2">
    <citation type="submission" date="2020-09" db="EMBL/GenBank/DDBJ databases">
        <authorList>
            <person name="Sun Q."/>
            <person name="Kim S."/>
        </authorList>
    </citation>
    <scope>NUCLEOTIDE SEQUENCE</scope>
    <source>
        <strain evidence="2">KCTC 23224</strain>
    </source>
</reference>
<keyword evidence="3" id="KW-1185">Reference proteome</keyword>
<keyword evidence="1" id="KW-0732">Signal</keyword>
<reference evidence="2" key="1">
    <citation type="journal article" date="2014" name="Int. J. Syst. Evol. Microbiol.">
        <title>Complete genome sequence of Corynebacterium casei LMG S-19264T (=DSM 44701T), isolated from a smear-ripened cheese.</title>
        <authorList>
            <consortium name="US DOE Joint Genome Institute (JGI-PGF)"/>
            <person name="Walter F."/>
            <person name="Albersmeier A."/>
            <person name="Kalinowski J."/>
            <person name="Ruckert C."/>
        </authorList>
    </citation>
    <scope>NUCLEOTIDE SEQUENCE</scope>
    <source>
        <strain evidence="2">KCTC 23224</strain>
    </source>
</reference>
<comment type="caution">
    <text evidence="2">The sequence shown here is derived from an EMBL/GenBank/DDBJ whole genome shotgun (WGS) entry which is preliminary data.</text>
</comment>
<evidence type="ECO:0000256" key="1">
    <source>
        <dbReference type="SAM" id="SignalP"/>
    </source>
</evidence>
<gene>
    <name evidence="2" type="ORF">GCM10008106_29950</name>
</gene>
<dbReference type="Gene3D" id="2.40.128.490">
    <property type="entry name" value="Uncharacterised protein PF14869, DUF4488"/>
    <property type="match status" value="2"/>
</dbReference>
<evidence type="ECO:0000313" key="2">
    <source>
        <dbReference type="EMBL" id="GHB47047.1"/>
    </source>
</evidence>
<name>A0A8J3D0Y3_9BACT</name>